<dbReference type="InterPro" id="IPR013149">
    <property type="entry name" value="ADH-like_C"/>
</dbReference>
<dbReference type="InterPro" id="IPR011032">
    <property type="entry name" value="GroES-like_sf"/>
</dbReference>
<evidence type="ECO:0000256" key="5">
    <source>
        <dbReference type="ARBA" id="ARBA00023002"/>
    </source>
</evidence>
<evidence type="ECO:0000256" key="2">
    <source>
        <dbReference type="ARBA" id="ARBA00008072"/>
    </source>
</evidence>
<gene>
    <name evidence="9" type="primary">alcB_0</name>
    <name evidence="9" type="ORF">LOCC1_G002440</name>
</gene>
<proteinExistence type="inferred from homology"/>
<keyword evidence="5" id="KW-0560">Oxidoreductase</keyword>
<dbReference type="FunFam" id="3.40.50.720:FF:000039">
    <property type="entry name" value="Alcohol dehydrogenase AdhP"/>
    <property type="match status" value="1"/>
</dbReference>
<organism evidence="9 10">
    <name type="scientific">Lachnellula occidentalis</name>
    <dbReference type="NCBI Taxonomy" id="215460"/>
    <lineage>
        <taxon>Eukaryota</taxon>
        <taxon>Fungi</taxon>
        <taxon>Dikarya</taxon>
        <taxon>Ascomycota</taxon>
        <taxon>Pezizomycotina</taxon>
        <taxon>Leotiomycetes</taxon>
        <taxon>Helotiales</taxon>
        <taxon>Lachnaceae</taxon>
        <taxon>Lachnellula</taxon>
    </lineage>
</organism>
<keyword evidence="3 7" id="KW-0479">Metal-binding</keyword>
<comment type="similarity">
    <text evidence="2 7">Belongs to the zinc-containing alcohol dehydrogenase family.</text>
</comment>
<keyword evidence="4 7" id="KW-0862">Zinc</keyword>
<dbReference type="GO" id="GO:0008270">
    <property type="term" value="F:zinc ion binding"/>
    <property type="evidence" value="ECO:0007669"/>
    <property type="project" value="InterPro"/>
</dbReference>
<dbReference type="Pfam" id="PF00107">
    <property type="entry name" value="ADH_zinc_N"/>
    <property type="match status" value="1"/>
</dbReference>
<dbReference type="AlphaFoldDB" id="A0A8H8S494"/>
<evidence type="ECO:0000256" key="6">
    <source>
        <dbReference type="ARBA" id="ARBA00023027"/>
    </source>
</evidence>
<dbReference type="PANTHER" id="PTHR42940">
    <property type="entry name" value="ALCOHOL DEHYDROGENASE 1-RELATED"/>
    <property type="match status" value="1"/>
</dbReference>
<dbReference type="Gene3D" id="3.90.180.10">
    <property type="entry name" value="Medium-chain alcohol dehydrogenases, catalytic domain"/>
    <property type="match status" value="1"/>
</dbReference>
<dbReference type="OrthoDB" id="1879366at2759"/>
<dbReference type="SUPFAM" id="SSF51735">
    <property type="entry name" value="NAD(P)-binding Rossmann-fold domains"/>
    <property type="match status" value="1"/>
</dbReference>
<name>A0A8H8S494_9HELO</name>
<sequence>MAIAEELNKAVVYAAPGTTETKIEKVEIPKPGTGQIGGHEGVGSVIAHGEGVTEPKIGSRVGIKWLADVCNTCPSCLENDDNTCDNKKVSGYYTPGTFQKYVVTSASYATPIPDGIESAAAAPFLCAGLTVYSGLLKAQARPGDWVVISGAGGGLGHLAVQYTSHVMGLRVIAIDHGSKEQICKDCGAHEFLDFTAFNDETLPKRVKEIANNGRGANVVVIVNAANKSYEQGLGFLKPQGTLVCIGIPEGTPVAIQSAYPAWITTQQFRIIGSAIGNRREAIEALDFAARGLVKCHYKLEQMDNLSQVFDDMAAGKIEGRVVLEIK</sequence>
<evidence type="ECO:0000256" key="7">
    <source>
        <dbReference type="RuleBase" id="RU361277"/>
    </source>
</evidence>
<evidence type="ECO:0000313" key="10">
    <source>
        <dbReference type="Proteomes" id="UP000443090"/>
    </source>
</evidence>
<reference evidence="9 10" key="1">
    <citation type="submission" date="2018-05" db="EMBL/GenBank/DDBJ databases">
        <title>Genome sequencing and assembly of the regulated plant pathogen Lachnellula willkommii and related sister species for the development of diagnostic species identification markers.</title>
        <authorList>
            <person name="Giroux E."/>
            <person name="Bilodeau G."/>
        </authorList>
    </citation>
    <scope>NUCLEOTIDE SEQUENCE [LARGE SCALE GENOMIC DNA]</scope>
    <source>
        <strain evidence="9 10">CBS 160.35</strain>
    </source>
</reference>
<dbReference type="PROSITE" id="PS00059">
    <property type="entry name" value="ADH_ZINC"/>
    <property type="match status" value="1"/>
</dbReference>
<dbReference type="SUPFAM" id="SSF50129">
    <property type="entry name" value="GroES-like"/>
    <property type="match status" value="1"/>
</dbReference>
<keyword evidence="6" id="KW-0520">NAD</keyword>
<evidence type="ECO:0000256" key="4">
    <source>
        <dbReference type="ARBA" id="ARBA00022833"/>
    </source>
</evidence>
<dbReference type="PANTHER" id="PTHR42940:SF5">
    <property type="entry name" value="ALCOHOL DEHYDROGENASE 2"/>
    <property type="match status" value="1"/>
</dbReference>
<dbReference type="InterPro" id="IPR036291">
    <property type="entry name" value="NAD(P)-bd_dom_sf"/>
</dbReference>
<dbReference type="EMBL" id="QGMI01000073">
    <property type="protein sequence ID" value="TVY47789.1"/>
    <property type="molecule type" value="Genomic_DNA"/>
</dbReference>
<evidence type="ECO:0000259" key="8">
    <source>
        <dbReference type="SMART" id="SM00829"/>
    </source>
</evidence>
<dbReference type="Gene3D" id="3.40.50.720">
    <property type="entry name" value="NAD(P)-binding Rossmann-like Domain"/>
    <property type="match status" value="1"/>
</dbReference>
<comment type="cofactor">
    <cofactor evidence="1 7">
        <name>Zn(2+)</name>
        <dbReference type="ChEBI" id="CHEBI:29105"/>
    </cofactor>
</comment>
<protein>
    <submittedName>
        <fullName evidence="9">Alcohol dehydrogenase</fullName>
    </submittedName>
</protein>
<dbReference type="Proteomes" id="UP000443090">
    <property type="component" value="Unassembled WGS sequence"/>
</dbReference>
<dbReference type="InterPro" id="IPR002328">
    <property type="entry name" value="ADH_Zn_CS"/>
</dbReference>
<evidence type="ECO:0000256" key="3">
    <source>
        <dbReference type="ARBA" id="ARBA00022723"/>
    </source>
</evidence>
<accession>A0A8H8S494</accession>
<evidence type="ECO:0000256" key="1">
    <source>
        <dbReference type="ARBA" id="ARBA00001947"/>
    </source>
</evidence>
<comment type="caution">
    <text evidence="9">The sequence shown here is derived from an EMBL/GenBank/DDBJ whole genome shotgun (WGS) entry which is preliminary data.</text>
</comment>
<dbReference type="InterPro" id="IPR013154">
    <property type="entry name" value="ADH-like_N"/>
</dbReference>
<dbReference type="CDD" id="cd08297">
    <property type="entry name" value="CAD3"/>
    <property type="match status" value="1"/>
</dbReference>
<dbReference type="GO" id="GO:0005737">
    <property type="term" value="C:cytoplasm"/>
    <property type="evidence" value="ECO:0007669"/>
    <property type="project" value="TreeGrafter"/>
</dbReference>
<dbReference type="InterPro" id="IPR020843">
    <property type="entry name" value="ER"/>
</dbReference>
<dbReference type="SMART" id="SM00829">
    <property type="entry name" value="PKS_ER"/>
    <property type="match status" value="1"/>
</dbReference>
<evidence type="ECO:0000313" key="9">
    <source>
        <dbReference type="EMBL" id="TVY47789.1"/>
    </source>
</evidence>
<feature type="domain" description="Enoyl reductase (ER)" evidence="8">
    <location>
        <begin position="6"/>
        <end position="323"/>
    </location>
</feature>
<keyword evidence="10" id="KW-1185">Reference proteome</keyword>
<dbReference type="GO" id="GO:0004022">
    <property type="term" value="F:alcohol dehydrogenase (NAD+) activity"/>
    <property type="evidence" value="ECO:0007669"/>
    <property type="project" value="TreeGrafter"/>
</dbReference>
<dbReference type="Pfam" id="PF08240">
    <property type="entry name" value="ADH_N"/>
    <property type="match status" value="1"/>
</dbReference>